<dbReference type="EMBL" id="CP012174">
    <property type="protein sequence ID" value="AKV77908.1"/>
    <property type="molecule type" value="Genomic_DNA"/>
</dbReference>
<dbReference type="Proteomes" id="UP000056255">
    <property type="component" value="Chromosome"/>
</dbReference>
<dbReference type="EMBL" id="CP012176">
    <property type="protein sequence ID" value="AKV82395.1"/>
    <property type="molecule type" value="Genomic_DNA"/>
</dbReference>
<dbReference type="Proteomes" id="UP000061362">
    <property type="component" value="Chromosome"/>
</dbReference>
<dbReference type="EMBL" id="CP012172">
    <property type="protein sequence ID" value="AKV73419.1"/>
    <property type="molecule type" value="Genomic_DNA"/>
</dbReference>
<evidence type="ECO:0000313" key="14">
    <source>
        <dbReference type="Proteomes" id="UP000068832"/>
    </source>
</evidence>
<dbReference type="InterPro" id="IPR006016">
    <property type="entry name" value="UspA"/>
</dbReference>
<dbReference type="Proteomes" id="UP000062475">
    <property type="component" value="Chromosome"/>
</dbReference>
<evidence type="ECO:0000313" key="7">
    <source>
        <dbReference type="EMBL" id="AKV80153.1"/>
    </source>
</evidence>
<reference evidence="11 12" key="2">
    <citation type="journal article" date="2015" name="Genome Announc.">
        <title>Complete Genome Sequences of Evolved Arsenate-Resistant Metallosphaera sedula Strains.</title>
        <authorList>
            <person name="Ai C."/>
            <person name="McCarthy S."/>
            <person name="Schackwitz W."/>
            <person name="Martin J."/>
            <person name="Lipzen A."/>
            <person name="Blum P."/>
        </authorList>
    </citation>
    <scope>NUCLEOTIDE SEQUENCE [LARGE SCALE GENOMIC DNA]</scope>
    <source>
        <strain evidence="6 12">ARS120-1</strain>
        <strain evidence="7 11">ARS120-2</strain>
        <strain evidence="4 14">ARS50-1</strain>
        <strain evidence="5 13">ARS50-2</strain>
    </source>
</reference>
<dbReference type="Gene3D" id="3.40.50.620">
    <property type="entry name" value="HUPs"/>
    <property type="match status" value="1"/>
</dbReference>
<accession>A0A088E3P0</accession>
<dbReference type="EMBL" id="CP012173">
    <property type="protein sequence ID" value="AKV75662.1"/>
    <property type="molecule type" value="Genomic_DNA"/>
</dbReference>
<dbReference type="PANTHER" id="PTHR46268:SF6">
    <property type="entry name" value="UNIVERSAL STRESS PROTEIN UP12"/>
    <property type="match status" value="1"/>
</dbReference>
<reference evidence="3 9" key="1">
    <citation type="journal article" date="2014" name="J. Bacteriol.">
        <title>Role of an Archaeal PitA Transporter in the Copper and Arsenic Resistance of Metallosphaera sedula, an Extreme Thermoacidophile.</title>
        <authorList>
            <person name="McCarthy S."/>
            <person name="Ai C."/>
            <person name="Wheaton G."/>
            <person name="Tevatia R."/>
            <person name="Eckrich V."/>
            <person name="Kelly R."/>
            <person name="Blum P."/>
        </authorList>
    </citation>
    <scope>NUCLEOTIDE SEQUENCE [LARGE SCALE GENOMIC DNA]</scope>
    <source>
        <strain evidence="3 9">CuR1</strain>
    </source>
</reference>
<feature type="domain" description="UspA" evidence="2">
    <location>
        <begin position="2"/>
        <end position="130"/>
    </location>
</feature>
<evidence type="ECO:0000313" key="6">
    <source>
        <dbReference type="EMBL" id="AKV77908.1"/>
    </source>
</evidence>
<dbReference type="PANTHER" id="PTHR46268">
    <property type="entry name" value="STRESS RESPONSE PROTEIN NHAX"/>
    <property type="match status" value="1"/>
</dbReference>
<evidence type="ECO:0000313" key="9">
    <source>
        <dbReference type="Proteomes" id="UP000029084"/>
    </source>
</evidence>
<dbReference type="Proteomes" id="UP000029084">
    <property type="component" value="Chromosome"/>
</dbReference>
<dbReference type="InterPro" id="IPR006015">
    <property type="entry name" value="Universal_stress_UspA"/>
</dbReference>
<evidence type="ECO:0000313" key="5">
    <source>
        <dbReference type="EMBL" id="AKV75662.1"/>
    </source>
</evidence>
<dbReference type="OMA" id="NCRITEP"/>
<dbReference type="SUPFAM" id="SSF52402">
    <property type="entry name" value="Adenine nucleotide alpha hydrolases-like"/>
    <property type="match status" value="1"/>
</dbReference>
<dbReference type="GeneID" id="91754698"/>
<reference evidence="8 10" key="3">
    <citation type="submission" date="2015-07" db="EMBL/GenBank/DDBJ databases">
        <title>Physiological, transcriptional responses and genome re-sequencing of acid resistant extremely thermoacidophilic Metallosphaera sedula SARC-M1.</title>
        <authorList>
            <person name="Ai C."/>
            <person name="McCarthy S."/>
            <person name="Eckrich V."/>
            <person name="Rudrappa D."/>
            <person name="Qiu G."/>
            <person name="Blum P."/>
        </authorList>
    </citation>
    <scope>NUCLEOTIDE SEQUENCE [LARGE SCALE GENOMIC DNA]</scope>
    <source>
        <strain evidence="8 10">SARC-M1</strain>
    </source>
</reference>
<evidence type="ECO:0000259" key="2">
    <source>
        <dbReference type="Pfam" id="PF00582"/>
    </source>
</evidence>
<evidence type="ECO:0000256" key="1">
    <source>
        <dbReference type="ARBA" id="ARBA00008791"/>
    </source>
</evidence>
<gene>
    <name evidence="3" type="ORF">HA72_0253</name>
    <name evidence="4" type="ORF">MsedA_0264</name>
    <name evidence="5" type="ORF">MsedB_0264</name>
    <name evidence="6" type="ORF">MsedC_0263</name>
    <name evidence="7" type="ORF">MsedD_0264</name>
    <name evidence="8" type="ORF">MsedE_0264</name>
</gene>
<dbReference type="EMBL" id="CP012175">
    <property type="protein sequence ID" value="AKV80153.1"/>
    <property type="molecule type" value="Genomic_DNA"/>
</dbReference>
<dbReference type="Proteomes" id="UP000068832">
    <property type="component" value="Chromosome"/>
</dbReference>
<dbReference type="Proteomes" id="UP000062398">
    <property type="component" value="Chromosome"/>
</dbReference>
<dbReference type="AlphaFoldDB" id="A0A088E3P0"/>
<evidence type="ECO:0000313" key="10">
    <source>
        <dbReference type="Proteomes" id="UP000056255"/>
    </source>
</evidence>
<organism evidence="3 9">
    <name type="scientific">Metallosphaera sedula</name>
    <dbReference type="NCBI Taxonomy" id="43687"/>
    <lineage>
        <taxon>Archaea</taxon>
        <taxon>Thermoproteota</taxon>
        <taxon>Thermoprotei</taxon>
        <taxon>Sulfolobales</taxon>
        <taxon>Sulfolobaceae</taxon>
        <taxon>Metallosphaera</taxon>
    </lineage>
</organism>
<dbReference type="Pfam" id="PF00582">
    <property type="entry name" value="Usp"/>
    <property type="match status" value="1"/>
</dbReference>
<dbReference type="EMBL" id="CP008822">
    <property type="protein sequence ID" value="AIM26417.1"/>
    <property type="molecule type" value="Genomic_DNA"/>
</dbReference>
<dbReference type="CDD" id="cd23659">
    <property type="entry name" value="USP_At3g01520-like"/>
    <property type="match status" value="1"/>
</dbReference>
<dbReference type="RefSeq" id="WP_011921398.1">
    <property type="nucleotide sequence ID" value="NZ_AP019770.1"/>
</dbReference>
<dbReference type="OrthoDB" id="105697at2157"/>
<evidence type="ECO:0000313" key="13">
    <source>
        <dbReference type="Proteomes" id="UP000062475"/>
    </source>
</evidence>
<evidence type="ECO:0000313" key="12">
    <source>
        <dbReference type="Proteomes" id="UP000062398"/>
    </source>
</evidence>
<dbReference type="InterPro" id="IPR014729">
    <property type="entry name" value="Rossmann-like_a/b/a_fold"/>
</dbReference>
<evidence type="ECO:0000313" key="11">
    <source>
        <dbReference type="Proteomes" id="UP000061362"/>
    </source>
</evidence>
<sequence>MKIVLAYDGSDYARKALLFALKLMRDIDELHMVTVVKEIPRSPEQVTIENDKKAEEALNAVKKEIEGYKVVTKVLESADVPSAIIDYCNKIECDLIVTGSRGLTGIKKIVLGSVSSELVSRSNIPVLVVK</sequence>
<comment type="similarity">
    <text evidence="1">Belongs to the universal stress protein A family.</text>
</comment>
<protein>
    <submittedName>
        <fullName evidence="4">Universal stress protein UspA</fullName>
    </submittedName>
    <submittedName>
        <fullName evidence="3">UspA domain protein</fullName>
    </submittedName>
</protein>
<proteinExistence type="inferred from homology"/>
<name>A0A088E3P0_9CREN</name>
<evidence type="ECO:0000313" key="8">
    <source>
        <dbReference type="EMBL" id="AKV82395.1"/>
    </source>
</evidence>
<evidence type="ECO:0000313" key="4">
    <source>
        <dbReference type="EMBL" id="AKV73419.1"/>
    </source>
</evidence>
<dbReference type="PATRIC" id="fig|43687.5.peg.258"/>
<dbReference type="PRINTS" id="PR01438">
    <property type="entry name" value="UNVRSLSTRESS"/>
</dbReference>
<evidence type="ECO:0000313" key="3">
    <source>
        <dbReference type="EMBL" id="AIM26417.1"/>
    </source>
</evidence>